<evidence type="ECO:0000256" key="1">
    <source>
        <dbReference type="SAM" id="Coils"/>
    </source>
</evidence>
<keyword evidence="2" id="KW-1185">Reference proteome</keyword>
<feature type="coiled-coil region" evidence="1">
    <location>
        <begin position="114"/>
        <end position="159"/>
    </location>
</feature>
<dbReference type="Proteomes" id="UP000887577">
    <property type="component" value="Unplaced"/>
</dbReference>
<evidence type="ECO:0000313" key="2">
    <source>
        <dbReference type="Proteomes" id="UP000887577"/>
    </source>
</evidence>
<name>A0A914Z1R4_9BILA</name>
<dbReference type="AlphaFoldDB" id="A0A914Z1R4"/>
<sequence>MTKSMETIEAEESKIFTAKVSTIKELNSRGNETATSGKTSAANIGKELKEMIGLLLTFKTSLDAEVANHGNKESSVTELNVSKAEIKKLQTTFKESCSKCSDLKESIKKDKEAKRQDADEIARLKAKIAAKTKEMEKENLEFQEREKELDAQIEAIEEELFRKKRFMEAELANPTPNFLFEGGEQSRSFLFDIS</sequence>
<proteinExistence type="predicted"/>
<evidence type="ECO:0000313" key="3">
    <source>
        <dbReference type="WBParaSite" id="PSU_v2.g5836.t1"/>
    </source>
</evidence>
<keyword evidence="1" id="KW-0175">Coiled coil</keyword>
<reference evidence="3" key="1">
    <citation type="submission" date="2022-11" db="UniProtKB">
        <authorList>
            <consortium name="WormBaseParasite"/>
        </authorList>
    </citation>
    <scope>IDENTIFICATION</scope>
</reference>
<organism evidence="2 3">
    <name type="scientific">Panagrolaimus superbus</name>
    <dbReference type="NCBI Taxonomy" id="310955"/>
    <lineage>
        <taxon>Eukaryota</taxon>
        <taxon>Metazoa</taxon>
        <taxon>Ecdysozoa</taxon>
        <taxon>Nematoda</taxon>
        <taxon>Chromadorea</taxon>
        <taxon>Rhabditida</taxon>
        <taxon>Tylenchina</taxon>
        <taxon>Panagrolaimomorpha</taxon>
        <taxon>Panagrolaimoidea</taxon>
        <taxon>Panagrolaimidae</taxon>
        <taxon>Panagrolaimus</taxon>
    </lineage>
</organism>
<accession>A0A914Z1R4</accession>
<dbReference type="WBParaSite" id="PSU_v2.g5836.t1">
    <property type="protein sequence ID" value="PSU_v2.g5836.t1"/>
    <property type="gene ID" value="PSU_v2.g5836"/>
</dbReference>
<protein>
    <submittedName>
        <fullName evidence="3">Uncharacterized protein</fullName>
    </submittedName>
</protein>